<dbReference type="Proteomes" id="UP001465153">
    <property type="component" value="Unassembled WGS sequence"/>
</dbReference>
<keyword evidence="8" id="KW-0274">FAD</keyword>
<keyword evidence="5" id="KW-0285">Flavoprotein</keyword>
<dbReference type="Pfam" id="PF02424">
    <property type="entry name" value="ApbE"/>
    <property type="match status" value="1"/>
</dbReference>
<evidence type="ECO:0000256" key="2">
    <source>
        <dbReference type="ARBA" id="ARBA00008282"/>
    </source>
</evidence>
<protein>
    <recommendedName>
        <fullName evidence="4">FAD:protein FMN transferase</fullName>
        <ecNumber evidence="3">2.7.1.180</ecNumber>
    </recommendedName>
    <alternativeName>
        <fullName evidence="10">Flavin transferase</fullName>
    </alternativeName>
</protein>
<dbReference type="PANTHER" id="PTHR30040:SF2">
    <property type="entry name" value="FAD:PROTEIN FMN TRANSFERASE"/>
    <property type="match status" value="1"/>
</dbReference>
<dbReference type="InterPro" id="IPR003374">
    <property type="entry name" value="ApbE-like_sf"/>
</dbReference>
<sequence>MESLTKTPIFRSKSKQPAMWTLLLVVLFSSQFSQAEWFHKTWPIMGTETGARFWLDDPNFSNPTQQSEALKAQQQKAQELLELVRQEMHRIDVIYSPYIGTSALSKINAAAASTPQLLSQEFAALVDKALWVSQASDGAFDITYASVGHLYDYRNKIAPGDEDISKTLPAIGSDRLLWDRKNRTLAFTHPLVKIDLGGLAKGYAVDRGAEILRNHGIKHGSVNAGGDTALIGDNRGRPWFVGVKNPRLTGKEKNWQEQQVLKLPLINEAISTSGDYERFFIDEQDGKRVHHIINPRTGKSSNGLISVSVFGPQGINTDPLSTAIFVMGVEKGLNLINSIQSYEAVLITDTGKVLYSDGLVDPNAN</sequence>
<evidence type="ECO:0000313" key="13">
    <source>
        <dbReference type="Proteomes" id="UP001465153"/>
    </source>
</evidence>
<dbReference type="Gene3D" id="3.10.520.10">
    <property type="entry name" value="ApbE-like domains"/>
    <property type="match status" value="1"/>
</dbReference>
<dbReference type="InterPro" id="IPR024932">
    <property type="entry name" value="ApbE"/>
</dbReference>
<evidence type="ECO:0000256" key="7">
    <source>
        <dbReference type="ARBA" id="ARBA00022723"/>
    </source>
</evidence>
<comment type="caution">
    <text evidence="12">The sequence shown here is derived from an EMBL/GenBank/DDBJ whole genome shotgun (WGS) entry which is preliminary data.</text>
</comment>
<dbReference type="PANTHER" id="PTHR30040">
    <property type="entry name" value="THIAMINE BIOSYNTHESIS LIPOPROTEIN APBE"/>
    <property type="match status" value="1"/>
</dbReference>
<keyword evidence="9" id="KW-0460">Magnesium</keyword>
<accession>A0ABQ0ABP1</accession>
<keyword evidence="13" id="KW-1185">Reference proteome</keyword>
<comment type="catalytic activity">
    <reaction evidence="11">
        <text>L-threonyl-[protein] + FAD = FMN-L-threonyl-[protein] + AMP + H(+)</text>
        <dbReference type="Rhea" id="RHEA:36847"/>
        <dbReference type="Rhea" id="RHEA-COMP:11060"/>
        <dbReference type="Rhea" id="RHEA-COMP:11061"/>
        <dbReference type="ChEBI" id="CHEBI:15378"/>
        <dbReference type="ChEBI" id="CHEBI:30013"/>
        <dbReference type="ChEBI" id="CHEBI:57692"/>
        <dbReference type="ChEBI" id="CHEBI:74257"/>
        <dbReference type="ChEBI" id="CHEBI:456215"/>
        <dbReference type="EC" id="2.7.1.180"/>
    </reaction>
</comment>
<proteinExistence type="inferred from homology"/>
<organism evidence="12 13">
    <name type="scientific">Sessilibacter corallicola</name>
    <dbReference type="NCBI Taxonomy" id="2904075"/>
    <lineage>
        <taxon>Bacteria</taxon>
        <taxon>Pseudomonadati</taxon>
        <taxon>Pseudomonadota</taxon>
        <taxon>Gammaproteobacteria</taxon>
        <taxon>Cellvibrionales</taxon>
        <taxon>Cellvibrionaceae</taxon>
        <taxon>Sessilibacter</taxon>
    </lineage>
</organism>
<evidence type="ECO:0000256" key="11">
    <source>
        <dbReference type="ARBA" id="ARBA00048540"/>
    </source>
</evidence>
<dbReference type="SUPFAM" id="SSF143631">
    <property type="entry name" value="ApbE-like"/>
    <property type="match status" value="1"/>
</dbReference>
<keyword evidence="7" id="KW-0479">Metal-binding</keyword>
<comment type="similarity">
    <text evidence="2">Belongs to the ApbE family.</text>
</comment>
<dbReference type="EMBL" id="BAABWN010000009">
    <property type="protein sequence ID" value="GAA6169061.1"/>
    <property type="molecule type" value="Genomic_DNA"/>
</dbReference>
<dbReference type="RefSeq" id="WP_353303706.1">
    <property type="nucleotide sequence ID" value="NZ_BAABWN010000009.1"/>
</dbReference>
<evidence type="ECO:0000313" key="12">
    <source>
        <dbReference type="EMBL" id="GAA6169061.1"/>
    </source>
</evidence>
<evidence type="ECO:0000256" key="3">
    <source>
        <dbReference type="ARBA" id="ARBA00011955"/>
    </source>
</evidence>
<evidence type="ECO:0000256" key="6">
    <source>
        <dbReference type="ARBA" id="ARBA00022679"/>
    </source>
</evidence>
<keyword evidence="6 12" id="KW-0808">Transferase</keyword>
<evidence type="ECO:0000256" key="9">
    <source>
        <dbReference type="ARBA" id="ARBA00022842"/>
    </source>
</evidence>
<gene>
    <name evidence="12" type="ORF">NBRC116591_28720</name>
</gene>
<dbReference type="EC" id="2.7.1.180" evidence="3"/>
<reference evidence="12 13" key="1">
    <citation type="submission" date="2024-04" db="EMBL/GenBank/DDBJ databases">
        <title>Draft genome sequence of Sessilibacter corallicola NBRC 116591.</title>
        <authorList>
            <person name="Miyakawa T."/>
            <person name="Kusuya Y."/>
            <person name="Miura T."/>
        </authorList>
    </citation>
    <scope>NUCLEOTIDE SEQUENCE [LARGE SCALE GENOMIC DNA]</scope>
    <source>
        <strain evidence="12 13">KU-00831-HH</strain>
    </source>
</reference>
<evidence type="ECO:0000256" key="1">
    <source>
        <dbReference type="ARBA" id="ARBA00001946"/>
    </source>
</evidence>
<evidence type="ECO:0000256" key="5">
    <source>
        <dbReference type="ARBA" id="ARBA00022630"/>
    </source>
</evidence>
<evidence type="ECO:0000256" key="4">
    <source>
        <dbReference type="ARBA" id="ARBA00016337"/>
    </source>
</evidence>
<evidence type="ECO:0000256" key="10">
    <source>
        <dbReference type="ARBA" id="ARBA00031306"/>
    </source>
</evidence>
<dbReference type="GO" id="GO:0016740">
    <property type="term" value="F:transferase activity"/>
    <property type="evidence" value="ECO:0007669"/>
    <property type="project" value="UniProtKB-KW"/>
</dbReference>
<evidence type="ECO:0000256" key="8">
    <source>
        <dbReference type="ARBA" id="ARBA00022827"/>
    </source>
</evidence>
<comment type="cofactor">
    <cofactor evidence="1">
        <name>Mg(2+)</name>
        <dbReference type="ChEBI" id="CHEBI:18420"/>
    </cofactor>
</comment>
<name>A0ABQ0ABP1_9GAMM</name>